<feature type="transmembrane region" description="Helical" evidence="2">
    <location>
        <begin position="79"/>
        <end position="100"/>
    </location>
</feature>
<evidence type="ECO:0000256" key="2">
    <source>
        <dbReference type="SAM" id="Phobius"/>
    </source>
</evidence>
<proteinExistence type="predicted"/>
<feature type="chain" id="PRO_5002249169" evidence="3">
    <location>
        <begin position="27"/>
        <end position="285"/>
    </location>
</feature>
<organism evidence="4 5">
    <name type="scientific">Hypholoma sublateritium (strain FD-334 SS-4)</name>
    <dbReference type="NCBI Taxonomy" id="945553"/>
    <lineage>
        <taxon>Eukaryota</taxon>
        <taxon>Fungi</taxon>
        <taxon>Dikarya</taxon>
        <taxon>Basidiomycota</taxon>
        <taxon>Agaricomycotina</taxon>
        <taxon>Agaricomycetes</taxon>
        <taxon>Agaricomycetidae</taxon>
        <taxon>Agaricales</taxon>
        <taxon>Agaricineae</taxon>
        <taxon>Strophariaceae</taxon>
        <taxon>Hypholoma</taxon>
    </lineage>
</organism>
<keyword evidence="3" id="KW-0732">Signal</keyword>
<feature type="transmembrane region" description="Helical" evidence="2">
    <location>
        <begin position="161"/>
        <end position="182"/>
    </location>
</feature>
<feature type="signal peptide" evidence="3">
    <location>
        <begin position="1"/>
        <end position="26"/>
    </location>
</feature>
<feature type="compositionally biased region" description="Polar residues" evidence="1">
    <location>
        <begin position="258"/>
        <end position="285"/>
    </location>
</feature>
<protein>
    <submittedName>
        <fullName evidence="4">Uncharacterized protein</fullName>
    </submittedName>
</protein>
<evidence type="ECO:0000313" key="5">
    <source>
        <dbReference type="Proteomes" id="UP000054270"/>
    </source>
</evidence>
<sequence>MLTIAVLMFVLATMHIAVNYTRVIKAFIIFPNEPGGPGAFFNELSEFTQIFGSTIYVAQTLVGDSVVLLRAYLVWGKRFYVVAFPCLLLFGSSIAGGGILYSFAKVEPQAEIFVVELSHWIVSFFSMTLATNIICTGLVAYRIWYINRRSISFSEQSLRPIMLLVIESGAIYSATLTALLILYKTQSWFQYVLLDAISAIVGLVFSMVIVRIGLGLTSVSGESGEFGKVSTFRTAGPGGSKFGIESHSDKTLGEFTVDNRSGSPTTRSDSYNPSHNGSDSGKVSV</sequence>
<dbReference type="EMBL" id="KN817523">
    <property type="protein sequence ID" value="KJA27805.1"/>
    <property type="molecule type" value="Genomic_DNA"/>
</dbReference>
<dbReference type="OrthoDB" id="3354175at2759"/>
<name>A0A0D2Q7V7_HYPSF</name>
<gene>
    <name evidence="4" type="ORF">HYPSUDRAFT_197962</name>
</gene>
<evidence type="ECO:0000256" key="1">
    <source>
        <dbReference type="SAM" id="MobiDB-lite"/>
    </source>
</evidence>
<dbReference type="OMA" id="WFQYVLL"/>
<keyword evidence="2" id="KW-0472">Membrane</keyword>
<dbReference type="STRING" id="945553.A0A0D2Q7V7"/>
<dbReference type="AlphaFoldDB" id="A0A0D2Q7V7"/>
<feature type="transmembrane region" description="Helical" evidence="2">
    <location>
        <begin position="120"/>
        <end position="141"/>
    </location>
</feature>
<keyword evidence="5" id="KW-1185">Reference proteome</keyword>
<dbReference type="Proteomes" id="UP000054270">
    <property type="component" value="Unassembled WGS sequence"/>
</dbReference>
<feature type="region of interest" description="Disordered" evidence="1">
    <location>
        <begin position="237"/>
        <end position="285"/>
    </location>
</feature>
<keyword evidence="2" id="KW-1133">Transmembrane helix</keyword>
<feature type="transmembrane region" description="Helical" evidence="2">
    <location>
        <begin position="50"/>
        <end position="72"/>
    </location>
</feature>
<accession>A0A0D2Q7V7</accession>
<evidence type="ECO:0000313" key="4">
    <source>
        <dbReference type="EMBL" id="KJA27805.1"/>
    </source>
</evidence>
<feature type="transmembrane region" description="Helical" evidence="2">
    <location>
        <begin position="188"/>
        <end position="210"/>
    </location>
</feature>
<keyword evidence="2" id="KW-0812">Transmembrane</keyword>
<evidence type="ECO:0000256" key="3">
    <source>
        <dbReference type="SAM" id="SignalP"/>
    </source>
</evidence>
<reference evidence="5" key="1">
    <citation type="submission" date="2014-04" db="EMBL/GenBank/DDBJ databases">
        <title>Evolutionary Origins and Diversification of the Mycorrhizal Mutualists.</title>
        <authorList>
            <consortium name="DOE Joint Genome Institute"/>
            <consortium name="Mycorrhizal Genomics Consortium"/>
            <person name="Kohler A."/>
            <person name="Kuo A."/>
            <person name="Nagy L.G."/>
            <person name="Floudas D."/>
            <person name="Copeland A."/>
            <person name="Barry K.W."/>
            <person name="Cichocki N."/>
            <person name="Veneault-Fourrey C."/>
            <person name="LaButti K."/>
            <person name="Lindquist E.A."/>
            <person name="Lipzen A."/>
            <person name="Lundell T."/>
            <person name="Morin E."/>
            <person name="Murat C."/>
            <person name="Riley R."/>
            <person name="Ohm R."/>
            <person name="Sun H."/>
            <person name="Tunlid A."/>
            <person name="Henrissat B."/>
            <person name="Grigoriev I.V."/>
            <person name="Hibbett D.S."/>
            <person name="Martin F."/>
        </authorList>
    </citation>
    <scope>NUCLEOTIDE SEQUENCE [LARGE SCALE GENOMIC DNA]</scope>
    <source>
        <strain evidence="5">FD-334 SS-4</strain>
    </source>
</reference>